<dbReference type="InterPro" id="IPR000415">
    <property type="entry name" value="Nitroreductase-like"/>
</dbReference>
<dbReference type="PANTHER" id="PTHR43673">
    <property type="entry name" value="NAD(P)H NITROREDUCTASE YDGI-RELATED"/>
    <property type="match status" value="1"/>
</dbReference>
<evidence type="ECO:0000259" key="6">
    <source>
        <dbReference type="Pfam" id="PF00881"/>
    </source>
</evidence>
<accession>A0A7W4W1Z4</accession>
<gene>
    <name evidence="7" type="ORF">FHR99_000204</name>
</gene>
<dbReference type="SUPFAM" id="SSF55469">
    <property type="entry name" value="FMN-dependent nitroreductase-like"/>
    <property type="match status" value="1"/>
</dbReference>
<comment type="caution">
    <text evidence="7">The sequence shown here is derived from an EMBL/GenBank/DDBJ whole genome shotgun (WGS) entry which is preliminary data.</text>
</comment>
<evidence type="ECO:0000256" key="3">
    <source>
        <dbReference type="ARBA" id="ARBA00022630"/>
    </source>
</evidence>
<comment type="cofactor">
    <cofactor evidence="1">
        <name>FMN</name>
        <dbReference type="ChEBI" id="CHEBI:58210"/>
    </cofactor>
</comment>
<dbReference type="Pfam" id="PF00881">
    <property type="entry name" value="Nitroreductase"/>
    <property type="match status" value="1"/>
</dbReference>
<comment type="similarity">
    <text evidence="2">Belongs to the nitroreductase family.</text>
</comment>
<keyword evidence="4" id="KW-0288">FMN</keyword>
<dbReference type="AlphaFoldDB" id="A0A7W4W1Z4"/>
<dbReference type="CDD" id="cd02136">
    <property type="entry name" value="PnbA_NfnB-like"/>
    <property type="match status" value="1"/>
</dbReference>
<evidence type="ECO:0000256" key="4">
    <source>
        <dbReference type="ARBA" id="ARBA00022643"/>
    </source>
</evidence>
<evidence type="ECO:0000313" key="8">
    <source>
        <dbReference type="Proteomes" id="UP000537130"/>
    </source>
</evidence>
<proteinExistence type="inferred from homology"/>
<sequence length="234" mass="25969">MTKVATADHASFSAEQFKALVHERRSVRAFLDQTVSDSLLTSVFEAAQQAPSNCNTQPWQVAVVSGPAKDRLKARISGDFLQGKMTMDFPYDGKYEGVYKERQYDAAKRLYDALGITREDKAARGEAFYRNFEFFGAPHVAFLFLPESFGIREAADLGMYAQNLMLSLSAHGLASCPQTALSFFADQIREELAIDGSNKLLFGISFGYEDTTHAANTCRTDRAALDVTVQFINE</sequence>
<dbReference type="InterPro" id="IPR029479">
    <property type="entry name" value="Nitroreductase"/>
</dbReference>
<evidence type="ECO:0000256" key="2">
    <source>
        <dbReference type="ARBA" id="ARBA00007118"/>
    </source>
</evidence>
<name>A0A7W4W1Z4_9GAMM</name>
<dbReference type="EMBL" id="JACHWY010000001">
    <property type="protein sequence ID" value="MBB3045968.1"/>
    <property type="molecule type" value="Genomic_DNA"/>
</dbReference>
<dbReference type="Gene3D" id="3.40.109.10">
    <property type="entry name" value="NADH Oxidase"/>
    <property type="match status" value="1"/>
</dbReference>
<dbReference type="PANTHER" id="PTHR43673:SF2">
    <property type="entry name" value="NITROREDUCTASE"/>
    <property type="match status" value="1"/>
</dbReference>
<evidence type="ECO:0000313" key="7">
    <source>
        <dbReference type="EMBL" id="MBB3045968.1"/>
    </source>
</evidence>
<evidence type="ECO:0000256" key="5">
    <source>
        <dbReference type="ARBA" id="ARBA00023002"/>
    </source>
</evidence>
<keyword evidence="5" id="KW-0560">Oxidoreductase</keyword>
<keyword evidence="3" id="KW-0285">Flavoprotein</keyword>
<protein>
    <recommendedName>
        <fullName evidence="6">Nitroreductase domain-containing protein</fullName>
    </recommendedName>
</protein>
<reference evidence="7 8" key="1">
    <citation type="submission" date="2020-08" db="EMBL/GenBank/DDBJ databases">
        <title>Genomic Encyclopedia of Type Strains, Phase III (KMG-III): the genomes of soil and plant-associated and newly described type strains.</title>
        <authorList>
            <person name="Whitman W."/>
        </authorList>
    </citation>
    <scope>NUCLEOTIDE SEQUENCE [LARGE SCALE GENOMIC DNA]</scope>
    <source>
        <strain evidence="7 8">CECT 8654</strain>
    </source>
</reference>
<dbReference type="GO" id="GO:0016491">
    <property type="term" value="F:oxidoreductase activity"/>
    <property type="evidence" value="ECO:0007669"/>
    <property type="project" value="UniProtKB-KW"/>
</dbReference>
<feature type="domain" description="Nitroreductase" evidence="6">
    <location>
        <begin position="23"/>
        <end position="208"/>
    </location>
</feature>
<keyword evidence="8" id="KW-1185">Reference proteome</keyword>
<evidence type="ECO:0000256" key="1">
    <source>
        <dbReference type="ARBA" id="ARBA00001917"/>
    </source>
</evidence>
<dbReference type="RefSeq" id="WP_183408685.1">
    <property type="nucleotide sequence ID" value="NZ_JACHWY010000001.1"/>
</dbReference>
<dbReference type="Proteomes" id="UP000537130">
    <property type="component" value="Unassembled WGS sequence"/>
</dbReference>
<organism evidence="7 8">
    <name type="scientific">Litorivivens lipolytica</name>
    <dbReference type="NCBI Taxonomy" id="1524264"/>
    <lineage>
        <taxon>Bacteria</taxon>
        <taxon>Pseudomonadati</taxon>
        <taxon>Pseudomonadota</taxon>
        <taxon>Gammaproteobacteria</taxon>
        <taxon>Litorivivens</taxon>
    </lineage>
</organism>